<reference evidence="1 2" key="1">
    <citation type="submission" date="2017-08" db="EMBL/GenBank/DDBJ databases">
        <title>Analysis of Fusobacterium persistence and antibiotic response in human colorectal.</title>
        <authorList>
            <person name="Bullman S."/>
        </authorList>
    </citation>
    <scope>NUCLEOTIDE SEQUENCE [LARGE SCALE GENOMIC DNA]</scope>
    <source>
        <strain evidence="1 2">P2_CP</strain>
    </source>
</reference>
<dbReference type="RefSeq" id="WP_158410098.1">
    <property type="nucleotide sequence ID" value="NZ_CP056023.1"/>
</dbReference>
<sequence>MPVIFFATLTKLEQFSFENEWRWFKLFTHDLPNKLNFEKVGNDLGMLRKVIPPKAIYLGKCIEENNKKEIIEICKTKGIKVYQMVEEDKILKPIPIEI</sequence>
<comment type="caution">
    <text evidence="1">The sequence shown here is derived from an EMBL/GenBank/DDBJ whole genome shotgun (WGS) entry which is preliminary data.</text>
</comment>
<dbReference type="EMBL" id="NPND01000005">
    <property type="protein sequence ID" value="PIM93079.1"/>
    <property type="molecule type" value="Genomic_DNA"/>
</dbReference>
<evidence type="ECO:0000313" key="1">
    <source>
        <dbReference type="EMBL" id="PIM93079.1"/>
    </source>
</evidence>
<accession>A0A2G9FM81</accession>
<dbReference type="Proteomes" id="UP000230719">
    <property type="component" value="Unassembled WGS sequence"/>
</dbReference>
<gene>
    <name evidence="1" type="ORF">CI114_02675</name>
</gene>
<name>A0A2G9FM81_9FUSO</name>
<dbReference type="AlphaFoldDB" id="A0A2G9FM81"/>
<proteinExistence type="predicted"/>
<organism evidence="1 2">
    <name type="scientific">Fusobacterium animalis</name>
    <dbReference type="NCBI Taxonomy" id="76859"/>
    <lineage>
        <taxon>Bacteria</taxon>
        <taxon>Fusobacteriati</taxon>
        <taxon>Fusobacteriota</taxon>
        <taxon>Fusobacteriia</taxon>
        <taxon>Fusobacteriales</taxon>
        <taxon>Fusobacteriaceae</taxon>
        <taxon>Fusobacterium</taxon>
    </lineage>
</organism>
<protein>
    <submittedName>
        <fullName evidence="1">Uncharacterized protein</fullName>
    </submittedName>
</protein>
<evidence type="ECO:0000313" key="2">
    <source>
        <dbReference type="Proteomes" id="UP000230719"/>
    </source>
</evidence>